<accession>A0A8B8DA31</accession>
<dbReference type="OrthoDB" id="10434710at2759"/>
<dbReference type="AlphaFoldDB" id="A0A8B8DA31"/>
<dbReference type="RefSeq" id="XP_022324510.1">
    <property type="nucleotide sequence ID" value="XM_022468802.1"/>
</dbReference>
<reference evidence="2" key="1">
    <citation type="submission" date="2025-08" db="UniProtKB">
        <authorList>
            <consortium name="RefSeq"/>
        </authorList>
    </citation>
    <scope>IDENTIFICATION</scope>
    <source>
        <tissue evidence="2">Whole sample</tissue>
    </source>
</reference>
<sequence length="108" mass="12175">MQREPCCYQPTQRKPGQQYNGCPGHRHLCHTDWNSPVDDCCCYVYEGQKAEAVGKLKSPGSQYTELEMPRRIDAIHSGVYDAIDNLPPDLPSDGKPYAVDDMYVLPVD</sequence>
<evidence type="ECO:0000313" key="1">
    <source>
        <dbReference type="Proteomes" id="UP000694844"/>
    </source>
</evidence>
<name>A0A8B8DA31_CRAVI</name>
<keyword evidence="1" id="KW-1185">Reference proteome</keyword>
<protein>
    <submittedName>
        <fullName evidence="2">Uncharacterized protein LOC111125228</fullName>
    </submittedName>
</protein>
<organism evidence="1 2">
    <name type="scientific">Crassostrea virginica</name>
    <name type="common">Eastern oyster</name>
    <dbReference type="NCBI Taxonomy" id="6565"/>
    <lineage>
        <taxon>Eukaryota</taxon>
        <taxon>Metazoa</taxon>
        <taxon>Spiralia</taxon>
        <taxon>Lophotrochozoa</taxon>
        <taxon>Mollusca</taxon>
        <taxon>Bivalvia</taxon>
        <taxon>Autobranchia</taxon>
        <taxon>Pteriomorphia</taxon>
        <taxon>Ostreida</taxon>
        <taxon>Ostreoidea</taxon>
        <taxon>Ostreidae</taxon>
        <taxon>Crassostrea</taxon>
    </lineage>
</organism>
<dbReference type="KEGG" id="cvn:111125228"/>
<dbReference type="GeneID" id="111125228"/>
<gene>
    <name evidence="2" type="primary">LOC111125228</name>
</gene>
<dbReference type="Proteomes" id="UP000694844">
    <property type="component" value="Chromosome 3"/>
</dbReference>
<evidence type="ECO:0000313" key="2">
    <source>
        <dbReference type="RefSeq" id="XP_022324510.1"/>
    </source>
</evidence>
<proteinExistence type="predicted"/>